<dbReference type="AlphaFoldDB" id="A0A8G0ZYI8"/>
<organism evidence="1 2">
    <name type="scientific">Neotabrizicola shimadae</name>
    <dbReference type="NCBI Taxonomy" id="2807096"/>
    <lineage>
        <taxon>Bacteria</taxon>
        <taxon>Pseudomonadati</taxon>
        <taxon>Pseudomonadota</taxon>
        <taxon>Alphaproteobacteria</taxon>
        <taxon>Rhodobacterales</taxon>
        <taxon>Paracoccaceae</taxon>
        <taxon>Neotabrizicola</taxon>
    </lineage>
</organism>
<protein>
    <submittedName>
        <fullName evidence="1">Uncharacterized protein</fullName>
    </submittedName>
</protein>
<evidence type="ECO:0000313" key="2">
    <source>
        <dbReference type="Proteomes" id="UP000826300"/>
    </source>
</evidence>
<reference evidence="1" key="1">
    <citation type="submission" date="2021-02" db="EMBL/GenBank/DDBJ databases">
        <title>Rhodobacter shimadae sp. nov., an aerobic anoxygenic phototrophic bacterium isolated from a hot spring.</title>
        <authorList>
            <person name="Muramatsu S."/>
            <person name="Haruta S."/>
            <person name="Hirose S."/>
            <person name="Hanada S."/>
        </authorList>
    </citation>
    <scope>NUCLEOTIDE SEQUENCE</scope>
    <source>
        <strain evidence="1">N10</strain>
    </source>
</reference>
<dbReference type="KEGG" id="nsm:JO391_06940"/>
<dbReference type="EMBL" id="CP069370">
    <property type="protein sequence ID" value="QYZ71235.1"/>
    <property type="molecule type" value="Genomic_DNA"/>
</dbReference>
<gene>
    <name evidence="1" type="ORF">JO391_06940</name>
</gene>
<dbReference type="Proteomes" id="UP000826300">
    <property type="component" value="Chromosome"/>
</dbReference>
<name>A0A8G0ZYI8_9RHOB</name>
<keyword evidence="2" id="KW-1185">Reference proteome</keyword>
<sequence length="45" mass="4942">MWRIIKALIVLALLGIAGLSAYAYLADMRPEQSEIKVPVTLNAVE</sequence>
<evidence type="ECO:0000313" key="1">
    <source>
        <dbReference type="EMBL" id="QYZ71235.1"/>
    </source>
</evidence>
<proteinExistence type="predicted"/>
<accession>A0A8G0ZYI8</accession>
<dbReference type="RefSeq" id="WP_220663653.1">
    <property type="nucleotide sequence ID" value="NZ_CP069370.1"/>
</dbReference>